<evidence type="ECO:0000313" key="3">
    <source>
        <dbReference type="Proteomes" id="UP001209755"/>
    </source>
</evidence>
<dbReference type="RefSeq" id="WP_264601779.1">
    <property type="nucleotide sequence ID" value="NZ_JAOQNS010000006.1"/>
</dbReference>
<dbReference type="Proteomes" id="UP001209755">
    <property type="component" value="Unassembled WGS sequence"/>
</dbReference>
<feature type="transmembrane region" description="Helical" evidence="1">
    <location>
        <begin position="57"/>
        <end position="80"/>
    </location>
</feature>
<proteinExistence type="predicted"/>
<evidence type="ECO:0000313" key="2">
    <source>
        <dbReference type="EMBL" id="MCW2308155.1"/>
    </source>
</evidence>
<name>A0ABT3HCQ3_9HYPH</name>
<comment type="caution">
    <text evidence="2">The sequence shown here is derived from an EMBL/GenBank/DDBJ whole genome shotgun (WGS) entry which is preliminary data.</text>
</comment>
<keyword evidence="3" id="KW-1185">Reference proteome</keyword>
<keyword evidence="1" id="KW-0472">Membrane</keyword>
<accession>A0ABT3HCQ3</accession>
<evidence type="ECO:0000256" key="1">
    <source>
        <dbReference type="SAM" id="Phobius"/>
    </source>
</evidence>
<reference evidence="3" key="1">
    <citation type="submission" date="2023-07" db="EMBL/GenBank/DDBJ databases">
        <title>Genome sequencing of Purple Non-Sulfur Bacteria from various extreme environments.</title>
        <authorList>
            <person name="Mayer M."/>
        </authorList>
    </citation>
    <scope>NUCLEOTIDE SEQUENCE [LARGE SCALE GENOMIC DNA]</scope>
    <source>
        <strain evidence="3">DSM 17935</strain>
    </source>
</reference>
<keyword evidence="1" id="KW-1133">Transmembrane helix</keyword>
<protein>
    <submittedName>
        <fullName evidence="2">Uncharacterized protein</fullName>
    </submittedName>
</protein>
<gene>
    <name evidence="2" type="ORF">M2319_002494</name>
</gene>
<organism evidence="2 3">
    <name type="scientific">Rhodobium gokarnense</name>
    <dbReference type="NCBI Taxonomy" id="364296"/>
    <lineage>
        <taxon>Bacteria</taxon>
        <taxon>Pseudomonadati</taxon>
        <taxon>Pseudomonadota</taxon>
        <taxon>Alphaproteobacteria</taxon>
        <taxon>Hyphomicrobiales</taxon>
        <taxon>Rhodobiaceae</taxon>
        <taxon>Rhodobium</taxon>
    </lineage>
</organism>
<keyword evidence="1" id="KW-0812">Transmembrane</keyword>
<sequence>MALAAIVAVVAIQTLMPERNGPTAPQPKSQQVERAEQHELQNLVAAIREFRPWQDSYAQWTMAVFGILATAVSALAVWLVNNTLAETRKATRAAEEAVAATREMGEAQVRAYLTTDGGRIRSGAVKGHLAFKIEITLKNSGQSPAFGIRVSARISASNASVVLPFDVFAHCKIIGAGESEAAESQDYIFKGRPWPPEFGSDGTLSVLGTIHWRDVVGGKHETEFELRQKNGGWMNADKGIIDYEMLGASTVMRINGRDTRRASNHRKR</sequence>
<dbReference type="EMBL" id="JAOQNS010000006">
    <property type="protein sequence ID" value="MCW2308155.1"/>
    <property type="molecule type" value="Genomic_DNA"/>
</dbReference>